<reference evidence="1 2" key="1">
    <citation type="submission" date="2024-07" db="EMBL/GenBank/DDBJ databases">
        <title>Section-level genome sequencing and comparative genomics of Aspergillus sections Usti and Cavernicolus.</title>
        <authorList>
            <consortium name="Lawrence Berkeley National Laboratory"/>
            <person name="Nybo J.L."/>
            <person name="Vesth T.C."/>
            <person name="Theobald S."/>
            <person name="Frisvad J.C."/>
            <person name="Larsen T.O."/>
            <person name="Kjaerboelling I."/>
            <person name="Rothschild-Mancinelli K."/>
            <person name="Lyhne E.K."/>
            <person name="Kogle M.E."/>
            <person name="Barry K."/>
            <person name="Clum A."/>
            <person name="Na H."/>
            <person name="Ledsgaard L."/>
            <person name="Lin J."/>
            <person name="Lipzen A."/>
            <person name="Kuo A."/>
            <person name="Riley R."/>
            <person name="Mondo S."/>
            <person name="Labutti K."/>
            <person name="Haridas S."/>
            <person name="Pangalinan J."/>
            <person name="Salamov A.A."/>
            <person name="Simmons B.A."/>
            <person name="Magnuson J.K."/>
            <person name="Chen J."/>
            <person name="Drula E."/>
            <person name="Henrissat B."/>
            <person name="Wiebenga A."/>
            <person name="Lubbers R.J."/>
            <person name="Gomes A.C."/>
            <person name="Macurrencykelacurrency M.R."/>
            <person name="Stajich J."/>
            <person name="Grigoriev I.V."/>
            <person name="Mortensen U.H."/>
            <person name="De Vries R.P."/>
            <person name="Baker S.E."/>
            <person name="Andersen M.R."/>
        </authorList>
    </citation>
    <scope>NUCLEOTIDE SEQUENCE [LARGE SCALE GENOMIC DNA]</scope>
    <source>
        <strain evidence="1 2">CBS 449.75</strain>
    </source>
</reference>
<accession>A0ABR4LYE0</accession>
<comment type="caution">
    <text evidence="1">The sequence shown here is derived from an EMBL/GenBank/DDBJ whole genome shotgun (WGS) entry which is preliminary data.</text>
</comment>
<proteinExistence type="predicted"/>
<keyword evidence="2" id="KW-1185">Reference proteome</keyword>
<sequence length="289" mass="32876">MSLTIAPLVAWRPNVVYDGKDSNSILVKSKSHARELLDGFLRGASCEEDLLLHLPRSLLDDDSVSEILQSVKKAKRKYTYDPERRILKVFSMARPVHDAFVTFAIFWFNRRLSCLTAEEEDSVLVSTELIQMTGVLHTAHGKKSLAWRKYPDLLVQFGDFASKKIPRLVIEVGFSESYGDLRHNAHQWLEKSYPRVPLVMIVKIEEDVVSLKRRKTTPEYQSTLKHLIANYGSSERCNENGIDGIGMDASSDSFYKDLESEISICDWVGPLRIFLSRNMGDGLHRPCPS</sequence>
<gene>
    <name evidence="1" type="ORF">BJX67DRAFT_347600</name>
</gene>
<dbReference type="EMBL" id="JBFXLQ010000009">
    <property type="protein sequence ID" value="KAL2869572.1"/>
    <property type="molecule type" value="Genomic_DNA"/>
</dbReference>
<evidence type="ECO:0000313" key="2">
    <source>
        <dbReference type="Proteomes" id="UP001610432"/>
    </source>
</evidence>
<dbReference type="RefSeq" id="XP_070888551.1">
    <property type="nucleotide sequence ID" value="XM_071028560.1"/>
</dbReference>
<protein>
    <submittedName>
        <fullName evidence="1">Uncharacterized protein</fullName>
    </submittedName>
</protein>
<name>A0ABR4LYE0_9EURO</name>
<evidence type="ECO:0000313" key="1">
    <source>
        <dbReference type="EMBL" id="KAL2869572.1"/>
    </source>
</evidence>
<dbReference type="Proteomes" id="UP001610432">
    <property type="component" value="Unassembled WGS sequence"/>
</dbReference>
<organism evidence="1 2">
    <name type="scientific">Aspergillus lucknowensis</name>
    <dbReference type="NCBI Taxonomy" id="176173"/>
    <lineage>
        <taxon>Eukaryota</taxon>
        <taxon>Fungi</taxon>
        <taxon>Dikarya</taxon>
        <taxon>Ascomycota</taxon>
        <taxon>Pezizomycotina</taxon>
        <taxon>Eurotiomycetes</taxon>
        <taxon>Eurotiomycetidae</taxon>
        <taxon>Eurotiales</taxon>
        <taxon>Aspergillaceae</taxon>
        <taxon>Aspergillus</taxon>
        <taxon>Aspergillus subgen. Nidulantes</taxon>
    </lineage>
</organism>
<dbReference type="GeneID" id="98143632"/>